<dbReference type="PATRIC" id="fig|45073.5.peg.1019"/>
<dbReference type="OrthoDB" id="5648647at2"/>
<keyword evidence="2" id="KW-1185">Reference proteome</keyword>
<sequence>MKTFKPEVNKALDAKKREQTCLAINQQLSKYHHFKLDEILSLPGEELAALENFLQDIFTNKEILRHFNLTMLYHFRKIQQLRTPWSGFRNFSDLASLSKDGLGFLLNFVLQSPHRQGSMQLAFAEALTMVKSLRPPQLAFLHSLPYSFYPLVLESNTVNLRTLNLLCRLSHSAKTILFSQAANEDLFHSIQSVAQLRSIDKERLEILFNSHYLLSKQSFCTSPELEILLNRELTTDQLKPVFWLPKEEAAVRIPIILSAQGVECHRQAYCDFLTQLQVCPEILSFYQQYLLNVKRPSDEKERGLFSSPQFVKAYKKNFFDIDYLTGCTTTEMKLLANCWERASQKSIRNVWDSKFAAFMRAQETQASSNHRLMPAPSPICAAPKACIKSPVI</sequence>
<protein>
    <submittedName>
        <fullName evidence="1">Uncharacterized protein</fullName>
    </submittedName>
</protein>
<comment type="caution">
    <text evidence="1">The sequence shown here is derived from an EMBL/GenBank/DDBJ whole genome shotgun (WGS) entry which is preliminary data.</text>
</comment>
<dbReference type="AlphaFoldDB" id="A0A0W0Y557"/>
<proteinExistence type="predicted"/>
<name>A0A0W0Y557_9GAMM</name>
<evidence type="ECO:0000313" key="2">
    <source>
        <dbReference type="Proteomes" id="UP000054618"/>
    </source>
</evidence>
<accession>A0A0W0Y557</accession>
<dbReference type="EMBL" id="LNYS01000006">
    <property type="protein sequence ID" value="KTD52123.1"/>
    <property type="molecule type" value="Genomic_DNA"/>
</dbReference>
<dbReference type="RefSeq" id="WP_058507055.1">
    <property type="nucleotide sequence ID" value="NZ_CAAAIK010000006.1"/>
</dbReference>
<organism evidence="1 2">
    <name type="scientific">Legionella quinlivanii</name>
    <dbReference type="NCBI Taxonomy" id="45073"/>
    <lineage>
        <taxon>Bacteria</taxon>
        <taxon>Pseudomonadati</taxon>
        <taxon>Pseudomonadota</taxon>
        <taxon>Gammaproteobacteria</taxon>
        <taxon>Legionellales</taxon>
        <taxon>Legionellaceae</taxon>
        <taxon>Legionella</taxon>
    </lineage>
</organism>
<evidence type="ECO:0000313" key="1">
    <source>
        <dbReference type="EMBL" id="KTD52123.1"/>
    </source>
</evidence>
<dbReference type="Proteomes" id="UP000054618">
    <property type="component" value="Unassembled WGS sequence"/>
</dbReference>
<reference evidence="1 2" key="1">
    <citation type="submission" date="2015-11" db="EMBL/GenBank/DDBJ databases">
        <title>Genomic analysis of 38 Legionella species identifies large and diverse effector repertoires.</title>
        <authorList>
            <person name="Burstein D."/>
            <person name="Amaro F."/>
            <person name="Zusman T."/>
            <person name="Lifshitz Z."/>
            <person name="Cohen O."/>
            <person name="Gilbert J.A."/>
            <person name="Pupko T."/>
            <person name="Shuman H.A."/>
            <person name="Segal G."/>
        </authorList>
    </citation>
    <scope>NUCLEOTIDE SEQUENCE [LARGE SCALE GENOMIC DNA]</scope>
    <source>
        <strain evidence="1 2">CDC#1442-AUS-E</strain>
    </source>
</reference>
<gene>
    <name evidence="1" type="ORF">Lqui_0967</name>
</gene>